<evidence type="ECO:0000256" key="2">
    <source>
        <dbReference type="ARBA" id="ARBA00023242"/>
    </source>
</evidence>
<dbReference type="SMART" id="SM01191">
    <property type="entry name" value="ENT"/>
    <property type="match status" value="1"/>
</dbReference>
<evidence type="ECO:0000256" key="3">
    <source>
        <dbReference type="SAM" id="MobiDB-lite"/>
    </source>
</evidence>
<proteinExistence type="predicted"/>
<evidence type="ECO:0000313" key="5">
    <source>
        <dbReference type="EMBL" id="CAI9118437.1"/>
    </source>
</evidence>
<evidence type="ECO:0000313" key="6">
    <source>
        <dbReference type="Proteomes" id="UP001161247"/>
    </source>
</evidence>
<organism evidence="5 6">
    <name type="scientific">Oldenlandia corymbosa var. corymbosa</name>
    <dbReference type="NCBI Taxonomy" id="529605"/>
    <lineage>
        <taxon>Eukaryota</taxon>
        <taxon>Viridiplantae</taxon>
        <taxon>Streptophyta</taxon>
        <taxon>Embryophyta</taxon>
        <taxon>Tracheophyta</taxon>
        <taxon>Spermatophyta</taxon>
        <taxon>Magnoliopsida</taxon>
        <taxon>eudicotyledons</taxon>
        <taxon>Gunneridae</taxon>
        <taxon>Pentapetalae</taxon>
        <taxon>asterids</taxon>
        <taxon>lamiids</taxon>
        <taxon>Gentianales</taxon>
        <taxon>Rubiaceae</taxon>
        <taxon>Rubioideae</taxon>
        <taxon>Spermacoceae</taxon>
        <taxon>Hedyotis-Oldenlandia complex</taxon>
        <taxon>Oldenlandia</taxon>
    </lineage>
</organism>
<feature type="region of interest" description="Disordered" evidence="3">
    <location>
        <begin position="255"/>
        <end position="290"/>
    </location>
</feature>
<sequence>MDYMHYESCVTDDLPPSRQKRVPRKVGRPPKAVTAARNTNNMEALIQQVQLDAYFSVLKAFKAQADSLSWEKESLITELRKELGLSDEEHRALLRGVHSDDVIRRIRKWRHSVHSVHYPAATPSLNPLIGRKVRTKWPEDKQFYEAYIADYKPEQGLHALVYDIGTSIETWEWVNISEIPPQDIIWDFPTQSQNGSDDVIQLLDTDSLLQEVERVLMRPNHQPHPLEIDHAKIILQEHEEALTYAIAKIAEFSDHRESGGGGGSGSGGGHSFQGKSSMETTQCSSMETMV</sequence>
<dbReference type="SUPFAM" id="SSF63748">
    <property type="entry name" value="Tudor/PWWP/MBT"/>
    <property type="match status" value="1"/>
</dbReference>
<feature type="compositionally biased region" description="Polar residues" evidence="3">
    <location>
        <begin position="278"/>
        <end position="290"/>
    </location>
</feature>
<dbReference type="Pfam" id="PF03735">
    <property type="entry name" value="ENT"/>
    <property type="match status" value="1"/>
</dbReference>
<dbReference type="InterPro" id="IPR033485">
    <property type="entry name" value="EMSY-LIKE_plant"/>
</dbReference>
<feature type="domain" description="ENT" evidence="4">
    <location>
        <begin position="42"/>
        <end position="133"/>
    </location>
</feature>
<dbReference type="InterPro" id="IPR036142">
    <property type="entry name" value="ENT_dom-like_sf"/>
</dbReference>
<dbReference type="SUPFAM" id="SSF158639">
    <property type="entry name" value="ENT-like"/>
    <property type="match status" value="1"/>
</dbReference>
<dbReference type="EMBL" id="OX459126">
    <property type="protein sequence ID" value="CAI9118437.1"/>
    <property type="molecule type" value="Genomic_DNA"/>
</dbReference>
<comment type="subcellular location">
    <subcellularLocation>
        <location evidence="1">Nucleus</location>
    </subcellularLocation>
</comment>
<protein>
    <submittedName>
        <fullName evidence="5">OLC1v1020008C1</fullName>
    </submittedName>
</protein>
<dbReference type="CDD" id="cd20404">
    <property type="entry name" value="Tudor_Agenet_AtEML-like"/>
    <property type="match status" value="1"/>
</dbReference>
<dbReference type="GO" id="GO:0050832">
    <property type="term" value="P:defense response to fungus"/>
    <property type="evidence" value="ECO:0007669"/>
    <property type="project" value="InterPro"/>
</dbReference>
<dbReference type="GO" id="GO:0005634">
    <property type="term" value="C:nucleus"/>
    <property type="evidence" value="ECO:0007669"/>
    <property type="project" value="UniProtKB-SubCell"/>
</dbReference>
<gene>
    <name evidence="5" type="ORF">OLC1_LOCUS24309</name>
</gene>
<dbReference type="PANTHER" id="PTHR33432:SF27">
    <property type="entry name" value="PROTEIN EMSY-LIKE 3"/>
    <property type="match status" value="1"/>
</dbReference>
<accession>A0AAV1EFC5</accession>
<keyword evidence="6" id="KW-1185">Reference proteome</keyword>
<dbReference type="Proteomes" id="UP001161247">
    <property type="component" value="Chromosome 9"/>
</dbReference>
<dbReference type="Gene3D" id="1.10.1240.40">
    <property type="entry name" value="ENT domain"/>
    <property type="match status" value="1"/>
</dbReference>
<feature type="compositionally biased region" description="Gly residues" evidence="3">
    <location>
        <begin position="259"/>
        <end position="271"/>
    </location>
</feature>
<feature type="compositionally biased region" description="Basic residues" evidence="3">
    <location>
        <begin position="18"/>
        <end position="28"/>
    </location>
</feature>
<dbReference type="PANTHER" id="PTHR33432">
    <property type="entry name" value="PROTEIN EMSY-LIKE 4"/>
    <property type="match status" value="1"/>
</dbReference>
<reference evidence="5" key="1">
    <citation type="submission" date="2023-03" db="EMBL/GenBank/DDBJ databases">
        <authorList>
            <person name="Julca I."/>
        </authorList>
    </citation>
    <scope>NUCLEOTIDE SEQUENCE</scope>
</reference>
<evidence type="ECO:0000259" key="4">
    <source>
        <dbReference type="PROSITE" id="PS51138"/>
    </source>
</evidence>
<evidence type="ECO:0000256" key="1">
    <source>
        <dbReference type="ARBA" id="ARBA00004123"/>
    </source>
</evidence>
<keyword evidence="2" id="KW-0539">Nucleus</keyword>
<feature type="region of interest" description="Disordered" evidence="3">
    <location>
        <begin position="1"/>
        <end position="29"/>
    </location>
</feature>
<name>A0AAV1EFC5_OLDCO</name>
<dbReference type="InterPro" id="IPR005491">
    <property type="entry name" value="ENT_dom"/>
</dbReference>
<dbReference type="PROSITE" id="PS51138">
    <property type="entry name" value="ENT"/>
    <property type="match status" value="1"/>
</dbReference>
<dbReference type="AlphaFoldDB" id="A0AAV1EFC5"/>